<feature type="transmembrane region" description="Helical" evidence="13">
    <location>
        <begin position="1172"/>
        <end position="1198"/>
    </location>
</feature>
<evidence type="ECO:0000256" key="9">
    <source>
        <dbReference type="ARBA" id="ARBA00023316"/>
    </source>
</evidence>
<dbReference type="GO" id="GO:0006031">
    <property type="term" value="P:chitin biosynthetic process"/>
    <property type="evidence" value="ECO:0007669"/>
    <property type="project" value="TreeGrafter"/>
</dbReference>
<evidence type="ECO:0000256" key="5">
    <source>
        <dbReference type="ARBA" id="ARBA00022679"/>
    </source>
</evidence>
<protein>
    <recommendedName>
        <fullName evidence="2">chitin synthase</fullName>
        <ecNumber evidence="2">2.4.1.16</ecNumber>
    </recommendedName>
</protein>
<keyword evidence="3" id="KW-1003">Cell membrane</keyword>
<dbReference type="InterPro" id="IPR013616">
    <property type="entry name" value="Chitin_synth_N"/>
</dbReference>
<dbReference type="Proteomes" id="UP000613580">
    <property type="component" value="Unassembled WGS sequence"/>
</dbReference>
<dbReference type="Pfam" id="PF08407">
    <property type="entry name" value="Chitin_synth_1N"/>
    <property type="match status" value="1"/>
</dbReference>
<dbReference type="InterPro" id="IPR029044">
    <property type="entry name" value="Nucleotide-diphossugar_trans"/>
</dbReference>
<reference evidence="15" key="1">
    <citation type="submission" date="2020-05" db="EMBL/GenBank/DDBJ databases">
        <title>Mycena genomes resolve the evolution of fungal bioluminescence.</title>
        <authorList>
            <person name="Tsai I.J."/>
        </authorList>
    </citation>
    <scope>NUCLEOTIDE SEQUENCE</scope>
    <source>
        <strain evidence="15">110903Hualien_Pintung</strain>
    </source>
</reference>
<comment type="catalytic activity">
    <reaction evidence="11">
        <text>[(1-&gt;4)-N-acetyl-beta-D-glucosaminyl](n) + UDP-N-acetyl-alpha-D-glucosamine = [(1-&gt;4)-N-acetyl-beta-D-glucosaminyl](n+1) + UDP + H(+)</text>
        <dbReference type="Rhea" id="RHEA:16637"/>
        <dbReference type="Rhea" id="RHEA-COMP:9593"/>
        <dbReference type="Rhea" id="RHEA-COMP:9595"/>
        <dbReference type="ChEBI" id="CHEBI:15378"/>
        <dbReference type="ChEBI" id="CHEBI:17029"/>
        <dbReference type="ChEBI" id="CHEBI:57705"/>
        <dbReference type="ChEBI" id="CHEBI:58223"/>
        <dbReference type="EC" id="2.4.1.16"/>
    </reaction>
</comment>
<keyword evidence="7 13" id="KW-1133">Transmembrane helix</keyword>
<evidence type="ECO:0000256" key="8">
    <source>
        <dbReference type="ARBA" id="ARBA00023136"/>
    </source>
</evidence>
<keyword evidence="9" id="KW-0961">Cell wall biogenesis/degradation</keyword>
<comment type="caution">
    <text evidence="15">The sequence shown here is derived from an EMBL/GenBank/DDBJ whole genome shotgun (WGS) entry which is preliminary data.</text>
</comment>
<feature type="transmembrane region" description="Helical" evidence="13">
    <location>
        <begin position="960"/>
        <end position="984"/>
    </location>
</feature>
<dbReference type="SUPFAM" id="SSF53448">
    <property type="entry name" value="Nucleotide-diphospho-sugar transferases"/>
    <property type="match status" value="1"/>
</dbReference>
<feature type="region of interest" description="Disordered" evidence="12">
    <location>
        <begin position="30"/>
        <end position="69"/>
    </location>
</feature>
<evidence type="ECO:0000256" key="2">
    <source>
        <dbReference type="ARBA" id="ARBA00012543"/>
    </source>
</evidence>
<dbReference type="GO" id="GO:0005886">
    <property type="term" value="C:plasma membrane"/>
    <property type="evidence" value="ECO:0007669"/>
    <property type="project" value="UniProtKB-SubCell"/>
</dbReference>
<feature type="transmembrane region" description="Helical" evidence="13">
    <location>
        <begin position="890"/>
        <end position="914"/>
    </location>
</feature>
<sequence>MRVQDKDDTVTPLRSVSTFNGTTRGLAVIRTQLDASTSMPPRKKQKTATGSSSSTSESKPETAFPTADELERAETQYKRALELRAAEHTRGKSTTAAELMELDAWLVDAEQGLLGKIVSGEELTKADLASLMKWKLCRGKSRPTLLAMVQSNSEALVASSTKKALQTASDAKDDINKGLLAIPQACALKGVGAATASALLTLQPPHLLPFMSDEAASFFESTLGPVKYTDAFYAKFARAVDGEVRKLNEEMGKDSWTAFRLERALFSCQEPFITSPSYFTLDRHVEADEAQHHGYNDGYNPYQSQYEPQGHYQPTDPFSTPRHSNDPYAGQYAASPPPGTHFAPSPPPTGYDPYSHQYPHSPPPQQYPPIHSPPPDPHGYLATPFQPPQPSTTPLSDGYARNAYPVEEPHHDGEDEHGDIPLLQRNPSNDSGFHMPVPGDYVPEEDGSMNNNIRYGRIPQRVPRRYKTIKRVELFHGNFVLDSPVPKKLIDMCAQRTEREFAYMRYSAATCDPNDFKDSGFTLRQVHYDPPRRTELFIVMTMYNEDEELFTRTMHGVIKNIAHLCKRDRSKTWGKDGWKKVVVCIVSDGRLKINSRTLSVIATMGCYQEGIAKNMVNDTAVTAHIFEYTTQISVTPNLQIHGPEKGTVPVQIIFCLKEKNQKKINSHRWFFNAFGPLLQPNVCVLLDVGTQPGPTSIYHLWKAFDINSNVGGACGEIVALKGKYGTNLINPLVAAQNFEYKMSNILDKPLESVFGYITVLPGAFSAYRYIALQNDPRGEGPLQKYFLGEKMHGAGADIFTANMYLAEDRILCWELVSKRGGSWILHYVKSAYAVTDVPDQVPELISQRRRWLNGSFFAAVHSTVHFHYIYRSSHSFIRKLWIHVEILYQFFNLIFAWFALANYYISFIILSGALEDPEFNLKGIHVVNVILEYFYLGLLIMCFILSLGNRPQGSKWGYTLAFIGFGFITIYMTTSAFLLAFKGIETLQQEKGSSLSVTDFFTNHIFRNIVVSLLATLGLYIAASLIFFEPWHMITSFIQYLLMAPSYINVLNVYAFANVHDVSWGTKGDNKPSTDLGKVSVGKGDKKNEVEAVVPTSENDINAAYEDAIHVLNTKPPKVESKPDEATQQEDYYRSFRTNVLLSWVLSNGLLGAAVATAYSKDTSSAEAEVNGYMAFLLFAVAGLAFVRFCGSTMYMVIRLFAGE</sequence>
<dbReference type="PANTHER" id="PTHR22914:SF9">
    <property type="entry name" value="CHITIN SYNTHASE 1"/>
    <property type="match status" value="1"/>
</dbReference>
<dbReference type="EC" id="2.4.1.16" evidence="2"/>
<keyword evidence="16" id="KW-1185">Reference proteome</keyword>
<evidence type="ECO:0000256" key="7">
    <source>
        <dbReference type="ARBA" id="ARBA00022989"/>
    </source>
</evidence>
<feature type="domain" description="Chitin synthase N-terminal" evidence="14">
    <location>
        <begin position="467"/>
        <end position="535"/>
    </location>
</feature>
<evidence type="ECO:0000259" key="14">
    <source>
        <dbReference type="Pfam" id="PF08407"/>
    </source>
</evidence>
<organism evidence="15 16">
    <name type="scientific">Mycena chlorophos</name>
    <name type="common">Agaric fungus</name>
    <name type="synonym">Agaricus chlorophos</name>
    <dbReference type="NCBI Taxonomy" id="658473"/>
    <lineage>
        <taxon>Eukaryota</taxon>
        <taxon>Fungi</taxon>
        <taxon>Dikarya</taxon>
        <taxon>Basidiomycota</taxon>
        <taxon>Agaricomycotina</taxon>
        <taxon>Agaricomycetes</taxon>
        <taxon>Agaricomycetidae</taxon>
        <taxon>Agaricales</taxon>
        <taxon>Marasmiineae</taxon>
        <taxon>Mycenaceae</taxon>
        <taxon>Mycena</taxon>
    </lineage>
</organism>
<evidence type="ECO:0000256" key="6">
    <source>
        <dbReference type="ARBA" id="ARBA00022692"/>
    </source>
</evidence>
<evidence type="ECO:0000256" key="12">
    <source>
        <dbReference type="SAM" id="MobiDB-lite"/>
    </source>
</evidence>
<feature type="compositionally biased region" description="Low complexity" evidence="12">
    <location>
        <begin position="47"/>
        <end position="57"/>
    </location>
</feature>
<evidence type="ECO:0000313" key="15">
    <source>
        <dbReference type="EMBL" id="KAF7297927.1"/>
    </source>
</evidence>
<evidence type="ECO:0000256" key="1">
    <source>
        <dbReference type="ARBA" id="ARBA00004651"/>
    </source>
</evidence>
<name>A0A8H6SGK1_MYCCL</name>
<evidence type="ECO:0000313" key="16">
    <source>
        <dbReference type="Proteomes" id="UP000613580"/>
    </source>
</evidence>
<dbReference type="AlphaFoldDB" id="A0A8H6SGK1"/>
<feature type="transmembrane region" description="Helical" evidence="13">
    <location>
        <begin position="1141"/>
        <end position="1160"/>
    </location>
</feature>
<feature type="compositionally biased region" description="Pro residues" evidence="12">
    <location>
        <begin position="360"/>
        <end position="377"/>
    </location>
</feature>
<comment type="function">
    <text evidence="10">Polymerizes chitin, a structural polymer of the cell wall and septum, by transferring the sugar moiety of UDP-GlcNAc to the non-reducing end of the growing chitin polymer.</text>
</comment>
<keyword evidence="6 13" id="KW-0812">Transmembrane</keyword>
<feature type="region of interest" description="Disordered" evidence="12">
    <location>
        <begin position="292"/>
        <end position="417"/>
    </location>
</feature>
<proteinExistence type="predicted"/>
<gene>
    <name evidence="15" type="ORF">HMN09_01013500</name>
</gene>
<dbReference type="OrthoDB" id="26569at2759"/>
<feature type="compositionally biased region" description="Pro residues" evidence="12">
    <location>
        <begin position="335"/>
        <end position="350"/>
    </location>
</feature>
<evidence type="ECO:0000256" key="3">
    <source>
        <dbReference type="ARBA" id="ARBA00022475"/>
    </source>
</evidence>
<accession>A0A8H6SGK1</accession>
<dbReference type="GO" id="GO:0004100">
    <property type="term" value="F:chitin synthase activity"/>
    <property type="evidence" value="ECO:0007669"/>
    <property type="project" value="UniProtKB-EC"/>
</dbReference>
<dbReference type="PANTHER" id="PTHR22914">
    <property type="entry name" value="CHITIN SYNTHASE"/>
    <property type="match status" value="1"/>
</dbReference>
<evidence type="ECO:0000256" key="10">
    <source>
        <dbReference type="ARBA" id="ARBA00024009"/>
    </source>
</evidence>
<evidence type="ECO:0000256" key="13">
    <source>
        <dbReference type="SAM" id="Phobius"/>
    </source>
</evidence>
<dbReference type="EMBL" id="JACAZE010000015">
    <property type="protein sequence ID" value="KAF7297927.1"/>
    <property type="molecule type" value="Genomic_DNA"/>
</dbReference>
<evidence type="ECO:0000256" key="4">
    <source>
        <dbReference type="ARBA" id="ARBA00022676"/>
    </source>
</evidence>
<feature type="transmembrane region" description="Helical" evidence="13">
    <location>
        <begin position="926"/>
        <end position="948"/>
    </location>
</feature>
<keyword evidence="8 13" id="KW-0472">Membrane</keyword>
<comment type="subcellular location">
    <subcellularLocation>
        <location evidence="1">Cell membrane</location>
        <topology evidence="1">Multi-pass membrane protein</topology>
    </subcellularLocation>
</comment>
<keyword evidence="5" id="KW-0808">Transferase</keyword>
<dbReference type="GO" id="GO:0071555">
    <property type="term" value="P:cell wall organization"/>
    <property type="evidence" value="ECO:0007669"/>
    <property type="project" value="UniProtKB-KW"/>
</dbReference>
<dbReference type="CDD" id="cd04190">
    <property type="entry name" value="Chitin_synth_C"/>
    <property type="match status" value="1"/>
</dbReference>
<feature type="transmembrane region" description="Helical" evidence="13">
    <location>
        <begin position="1040"/>
        <end position="1057"/>
    </location>
</feature>
<feature type="transmembrane region" description="Helical" evidence="13">
    <location>
        <begin position="1004"/>
        <end position="1028"/>
    </location>
</feature>
<dbReference type="InterPro" id="IPR004835">
    <property type="entry name" value="Chitin_synth"/>
</dbReference>
<evidence type="ECO:0000256" key="11">
    <source>
        <dbReference type="ARBA" id="ARBA00048014"/>
    </source>
</evidence>
<keyword evidence="4" id="KW-0328">Glycosyltransferase</keyword>
<dbReference type="GO" id="GO:0030428">
    <property type="term" value="C:cell septum"/>
    <property type="evidence" value="ECO:0007669"/>
    <property type="project" value="TreeGrafter"/>
</dbReference>
<dbReference type="Pfam" id="PF01644">
    <property type="entry name" value="Chitin_synth_1"/>
    <property type="match status" value="1"/>
</dbReference>